<feature type="domain" description="Transketolase-like pyrimidine-binding" evidence="5">
    <location>
        <begin position="475"/>
        <end position="648"/>
    </location>
</feature>
<dbReference type="Pfam" id="PF02780">
    <property type="entry name" value="Transketolase_C"/>
    <property type="match status" value="1"/>
</dbReference>
<organism evidence="6 7">
    <name type="scientific">Draconibacterium aestuarii</name>
    <dbReference type="NCBI Taxonomy" id="2998507"/>
    <lineage>
        <taxon>Bacteria</taxon>
        <taxon>Pseudomonadati</taxon>
        <taxon>Bacteroidota</taxon>
        <taxon>Bacteroidia</taxon>
        <taxon>Marinilabiliales</taxon>
        <taxon>Prolixibacteraceae</taxon>
        <taxon>Draconibacterium</taxon>
    </lineage>
</organism>
<dbReference type="GO" id="GO:0016624">
    <property type="term" value="F:oxidoreductase activity, acting on the aldehyde or oxo group of donors, disulfide as acceptor"/>
    <property type="evidence" value="ECO:0007669"/>
    <property type="project" value="InterPro"/>
</dbReference>
<accession>A0A9X3J7B8</accession>
<dbReference type="SUPFAM" id="SSF52518">
    <property type="entry name" value="Thiamin diphosphate-binding fold (THDP-binding)"/>
    <property type="match status" value="2"/>
</dbReference>
<dbReference type="Pfam" id="PF00676">
    <property type="entry name" value="E1_dh"/>
    <property type="match status" value="2"/>
</dbReference>
<dbReference type="InterPro" id="IPR029061">
    <property type="entry name" value="THDP-binding"/>
</dbReference>
<dbReference type="AlphaFoldDB" id="A0A9X3J7B8"/>
<dbReference type="Gene3D" id="3.40.50.920">
    <property type="match status" value="1"/>
</dbReference>
<dbReference type="RefSeq" id="WP_343335894.1">
    <property type="nucleotide sequence ID" value="NZ_JAPOHD010000069.1"/>
</dbReference>
<reference evidence="6" key="1">
    <citation type="submission" date="2022-11" db="EMBL/GenBank/DDBJ databases">
        <title>Marilongibacter aestuarii gen. nov., sp. nov., isolated from tidal flat sediment.</title>
        <authorList>
            <person name="Jiayan W."/>
        </authorList>
    </citation>
    <scope>NUCLEOTIDE SEQUENCE</scope>
    <source>
        <strain evidence="6">Z1-6</strain>
    </source>
</reference>
<dbReference type="SUPFAM" id="SSF52922">
    <property type="entry name" value="TK C-terminal domain-like"/>
    <property type="match status" value="1"/>
</dbReference>
<comment type="caution">
    <text evidence="6">The sequence shown here is derived from an EMBL/GenBank/DDBJ whole genome shotgun (WGS) entry which is preliminary data.</text>
</comment>
<dbReference type="PANTHER" id="PTHR43257">
    <property type="entry name" value="PYRUVATE DEHYDROGENASE E1 COMPONENT BETA SUBUNIT"/>
    <property type="match status" value="1"/>
</dbReference>
<sequence>MPKVQYINPDDVRKPGQIEFKPIPVNQYSKTVEEEKENFSNEDLVRIYHDMVVIREFETMLNLIKTQGVYNGVEYNHPGPAHLSIGQEAAAVGMAYTLGVEDFIFGSHRSHGEILAKGLSAIDKLTDEQLIEIMDTHFDGITAAPVKAGHKGTTKELAIKFLVYGTLAEVFARATGFNKGLGGSMHAFFTPFGVYPNNAIVGGSGDIAVGAALYKKANRKEGIVVANIGDASMACGPVWEGLAFASMDQFTELWEGDMKGGLPLIVNIMNNQYGMGGQTCGETMGYDVAARIGAGVNRDQMHAERVDGYNPLAVIDAYKRKKKILEEKRGPVLLDVLTYRYSGHSPSDASSYRSKEEVEAWEAQDSIIWFGKELVKAGVATEAELEAIKTGTTDLITSSMKLAIDDEISPLMDVKTQPNLIGEMMFSNQSIDKMEDRPVEVNHPMEENPRVKSLKTKERFMFDANGKPFSKIKTYGLKDGLFEAIVDRFYKDPTLIAYGEENRDWGGAFAVYRGLTEALPYNRLFNSPIAEAAIIGTAIGYAMCGGRVIPEIMYCDFLGRCGDEVFNQLPKWQAMSGNVLKMPVVIRVSVGSKYGAQHSQDWTALAAHIPGLKVVFPVSPYDAKGLMNTALQGTDPVIFFESQRLYDIGEQFHEGGVPEGYYEIPFGEPDVKKEGKDVTILTIGATLYRALDAAKTLEEKYNLSAEVIDSRCMVPFNYEPVIESIKKTGRIIISGDASARGSFLRDMASNITELAFDYLDAPPVVVGSRNWITPAYELEDVFFPQADWIIDAIHTKMLPLEGHVCKSDFTEAEQLDRNARGI</sequence>
<dbReference type="CDD" id="cd02000">
    <property type="entry name" value="TPP_E1_PDC_ADC_BCADC"/>
    <property type="match status" value="1"/>
</dbReference>
<dbReference type="EMBL" id="JAPOHD010000069">
    <property type="protein sequence ID" value="MCY1723569.1"/>
    <property type="molecule type" value="Genomic_DNA"/>
</dbReference>
<evidence type="ECO:0000256" key="4">
    <source>
        <dbReference type="ARBA" id="ARBA00023052"/>
    </source>
</evidence>
<dbReference type="Gene3D" id="3.40.50.970">
    <property type="match status" value="2"/>
</dbReference>
<keyword evidence="4" id="KW-0786">Thiamine pyrophosphate</keyword>
<dbReference type="Pfam" id="PF02779">
    <property type="entry name" value="Transket_pyr"/>
    <property type="match status" value="1"/>
</dbReference>
<dbReference type="PANTHER" id="PTHR43257:SF2">
    <property type="entry name" value="PYRUVATE DEHYDROGENASE E1 COMPONENT SUBUNIT BETA"/>
    <property type="match status" value="1"/>
</dbReference>
<dbReference type="InterPro" id="IPR005475">
    <property type="entry name" value="Transketolase-like_Pyr-bd"/>
</dbReference>
<dbReference type="InterPro" id="IPR001017">
    <property type="entry name" value="DH_E1"/>
</dbReference>
<dbReference type="Proteomes" id="UP001145087">
    <property type="component" value="Unassembled WGS sequence"/>
</dbReference>
<keyword evidence="7" id="KW-1185">Reference proteome</keyword>
<keyword evidence="3" id="KW-0560">Oxidoreductase</keyword>
<evidence type="ECO:0000256" key="3">
    <source>
        <dbReference type="ARBA" id="ARBA00023002"/>
    </source>
</evidence>
<evidence type="ECO:0000313" key="7">
    <source>
        <dbReference type="Proteomes" id="UP001145087"/>
    </source>
</evidence>
<evidence type="ECO:0000259" key="5">
    <source>
        <dbReference type="SMART" id="SM00861"/>
    </source>
</evidence>
<comment type="function">
    <text evidence="2">E1 component of the 2-oxoglutarate dehydrogenase (OGDH) complex which catalyzes the decarboxylation of 2-oxoglutarate, the first step in the conversion of 2-oxoglutarate to succinyl-CoA and CO(2).</text>
</comment>
<evidence type="ECO:0000256" key="1">
    <source>
        <dbReference type="ARBA" id="ARBA00001964"/>
    </source>
</evidence>
<evidence type="ECO:0000256" key="2">
    <source>
        <dbReference type="ARBA" id="ARBA00003906"/>
    </source>
</evidence>
<comment type="cofactor">
    <cofactor evidence="1">
        <name>thiamine diphosphate</name>
        <dbReference type="ChEBI" id="CHEBI:58937"/>
    </cofactor>
</comment>
<dbReference type="SMART" id="SM00861">
    <property type="entry name" value="Transket_pyr"/>
    <property type="match status" value="1"/>
</dbReference>
<dbReference type="InterPro" id="IPR033248">
    <property type="entry name" value="Transketolase_C"/>
</dbReference>
<dbReference type="InterPro" id="IPR009014">
    <property type="entry name" value="Transketo_C/PFOR_II"/>
</dbReference>
<name>A0A9X3J7B8_9BACT</name>
<proteinExistence type="predicted"/>
<gene>
    <name evidence="6" type="ORF">OU798_24675</name>
</gene>
<protein>
    <submittedName>
        <fullName evidence="6">Thiamine pyrophosphate-dependent enzyme</fullName>
    </submittedName>
</protein>
<evidence type="ECO:0000313" key="6">
    <source>
        <dbReference type="EMBL" id="MCY1723569.1"/>
    </source>
</evidence>